<evidence type="ECO:0000256" key="2">
    <source>
        <dbReference type="ARBA" id="ARBA00001946"/>
    </source>
</evidence>
<evidence type="ECO:0000256" key="9">
    <source>
        <dbReference type="ARBA" id="ARBA00022801"/>
    </source>
</evidence>
<keyword evidence="8" id="KW-0255">Endonuclease</keyword>
<comment type="similarity">
    <text evidence="3">Belongs to the RNase H family.</text>
</comment>
<reference evidence="12 13" key="1">
    <citation type="submission" date="2019-05" db="EMBL/GenBank/DDBJ databases">
        <title>Thiomicrorhabdus sediminis sp. nov, a novel sulfur-oxidizing bacterium isolated from coastal sediment.</title>
        <authorList>
            <person name="Liu X."/>
        </authorList>
    </citation>
    <scope>NUCLEOTIDE SEQUENCE [LARGE SCALE GENOMIC DNA]</scope>
    <source>
        <strain evidence="12 13">G1</strain>
    </source>
</reference>
<dbReference type="EC" id="3.1.26.4" evidence="5"/>
<feature type="domain" description="RNase H type-1" evidence="11">
    <location>
        <begin position="2"/>
        <end position="163"/>
    </location>
</feature>
<dbReference type="Proteomes" id="UP000304864">
    <property type="component" value="Chromosome"/>
</dbReference>
<accession>A0A4P9K681</accession>
<dbReference type="InterPro" id="IPR050092">
    <property type="entry name" value="RNase_H"/>
</dbReference>
<evidence type="ECO:0000256" key="1">
    <source>
        <dbReference type="ARBA" id="ARBA00000077"/>
    </source>
</evidence>
<dbReference type="SUPFAM" id="SSF53098">
    <property type="entry name" value="Ribonuclease H-like"/>
    <property type="match status" value="1"/>
</dbReference>
<dbReference type="GO" id="GO:0046872">
    <property type="term" value="F:metal ion binding"/>
    <property type="evidence" value="ECO:0007669"/>
    <property type="project" value="UniProtKB-KW"/>
</dbReference>
<dbReference type="GO" id="GO:0003676">
    <property type="term" value="F:nucleic acid binding"/>
    <property type="evidence" value="ECO:0007669"/>
    <property type="project" value="InterPro"/>
</dbReference>
<evidence type="ECO:0000256" key="5">
    <source>
        <dbReference type="ARBA" id="ARBA00012180"/>
    </source>
</evidence>
<dbReference type="InterPro" id="IPR002156">
    <property type="entry name" value="RNaseH_domain"/>
</dbReference>
<evidence type="ECO:0000256" key="3">
    <source>
        <dbReference type="ARBA" id="ARBA00005300"/>
    </source>
</evidence>
<dbReference type="AlphaFoldDB" id="A0A4P9K681"/>
<dbReference type="InterPro" id="IPR012337">
    <property type="entry name" value="RNaseH-like_sf"/>
</dbReference>
<name>A0A4P9K681_9GAMM</name>
<evidence type="ECO:0000256" key="6">
    <source>
        <dbReference type="ARBA" id="ARBA00022722"/>
    </source>
</evidence>
<dbReference type="Pfam" id="PF00075">
    <property type="entry name" value="RNase_H"/>
    <property type="match status" value="1"/>
</dbReference>
<sequence>MNKQAIHIYCDGGYEAHNDTGGWAYIIYQRKTKPPQSIKRLSSSDYRELKRNSGWQKHTSSLEMELQAAHQALLAIQTSKEIPTDITLFTDSRIIIEGLEQKYSIWQTNNWQVKSGKTVVYKELWQALANLTNELNVHWQWVKAHSGIHGNVVVDELATQARLDKKLYIA</sequence>
<dbReference type="RefSeq" id="WP_138565006.1">
    <property type="nucleotide sequence ID" value="NZ_CP040602.1"/>
</dbReference>
<keyword evidence="7" id="KW-0479">Metal-binding</keyword>
<dbReference type="Gene3D" id="3.30.420.10">
    <property type="entry name" value="Ribonuclease H-like superfamily/Ribonuclease H"/>
    <property type="match status" value="1"/>
</dbReference>
<proteinExistence type="inferred from homology"/>
<comment type="cofactor">
    <cofactor evidence="2">
        <name>Mg(2+)</name>
        <dbReference type="ChEBI" id="CHEBI:18420"/>
    </cofactor>
</comment>
<gene>
    <name evidence="12" type="ORF">FE785_06655</name>
</gene>
<evidence type="ECO:0000313" key="13">
    <source>
        <dbReference type="Proteomes" id="UP000304864"/>
    </source>
</evidence>
<dbReference type="OrthoDB" id="7845843at2"/>
<evidence type="ECO:0000256" key="4">
    <source>
        <dbReference type="ARBA" id="ARBA00011245"/>
    </source>
</evidence>
<dbReference type="EMBL" id="CP040602">
    <property type="protein sequence ID" value="QCU90331.1"/>
    <property type="molecule type" value="Genomic_DNA"/>
</dbReference>
<keyword evidence="6" id="KW-0540">Nuclease</keyword>
<dbReference type="PROSITE" id="PS50879">
    <property type="entry name" value="RNASE_H_1"/>
    <property type="match status" value="1"/>
</dbReference>
<evidence type="ECO:0000256" key="7">
    <source>
        <dbReference type="ARBA" id="ARBA00022723"/>
    </source>
</evidence>
<keyword evidence="10" id="KW-0460">Magnesium</keyword>
<dbReference type="PANTHER" id="PTHR10642:SF26">
    <property type="entry name" value="RIBONUCLEASE H1"/>
    <property type="match status" value="1"/>
</dbReference>
<evidence type="ECO:0000313" key="12">
    <source>
        <dbReference type="EMBL" id="QCU90331.1"/>
    </source>
</evidence>
<evidence type="ECO:0000259" key="11">
    <source>
        <dbReference type="PROSITE" id="PS50879"/>
    </source>
</evidence>
<dbReference type="KEGG" id="thig:FE785_06655"/>
<dbReference type="GO" id="GO:0043137">
    <property type="term" value="P:DNA replication, removal of RNA primer"/>
    <property type="evidence" value="ECO:0007669"/>
    <property type="project" value="TreeGrafter"/>
</dbReference>
<dbReference type="CDD" id="cd09278">
    <property type="entry name" value="RNase_HI_prokaryote_like"/>
    <property type="match status" value="1"/>
</dbReference>
<protein>
    <recommendedName>
        <fullName evidence="5">ribonuclease H</fullName>
        <ecNumber evidence="5">3.1.26.4</ecNumber>
    </recommendedName>
</protein>
<evidence type="ECO:0000256" key="8">
    <source>
        <dbReference type="ARBA" id="ARBA00022759"/>
    </source>
</evidence>
<dbReference type="InterPro" id="IPR036397">
    <property type="entry name" value="RNaseH_sf"/>
</dbReference>
<dbReference type="GO" id="GO:0004523">
    <property type="term" value="F:RNA-DNA hybrid ribonuclease activity"/>
    <property type="evidence" value="ECO:0007669"/>
    <property type="project" value="UniProtKB-EC"/>
</dbReference>
<evidence type="ECO:0000256" key="10">
    <source>
        <dbReference type="ARBA" id="ARBA00022842"/>
    </source>
</evidence>
<organism evidence="12 13">
    <name type="scientific">Thiomicrorhabdus sediminis</name>
    <dbReference type="NCBI Taxonomy" id="2580412"/>
    <lineage>
        <taxon>Bacteria</taxon>
        <taxon>Pseudomonadati</taxon>
        <taxon>Pseudomonadota</taxon>
        <taxon>Gammaproteobacteria</taxon>
        <taxon>Thiotrichales</taxon>
        <taxon>Piscirickettsiaceae</taxon>
        <taxon>Thiomicrorhabdus</taxon>
    </lineage>
</organism>
<comment type="subunit">
    <text evidence="4">Monomer.</text>
</comment>
<dbReference type="InterPro" id="IPR022892">
    <property type="entry name" value="RNaseHI"/>
</dbReference>
<dbReference type="PANTHER" id="PTHR10642">
    <property type="entry name" value="RIBONUCLEASE H1"/>
    <property type="match status" value="1"/>
</dbReference>
<comment type="catalytic activity">
    <reaction evidence="1">
        <text>Endonucleolytic cleavage to 5'-phosphomonoester.</text>
        <dbReference type="EC" id="3.1.26.4"/>
    </reaction>
</comment>
<keyword evidence="13" id="KW-1185">Reference proteome</keyword>
<keyword evidence="9" id="KW-0378">Hydrolase</keyword>